<dbReference type="CDD" id="cd02966">
    <property type="entry name" value="TlpA_like_family"/>
    <property type="match status" value="1"/>
</dbReference>
<dbReference type="OrthoDB" id="9815205at2"/>
<accession>A0A3B7MMM2</accession>
<reference evidence="2 3" key="1">
    <citation type="submission" date="2018-09" db="EMBL/GenBank/DDBJ databases">
        <title>Genome sequencing of strain 6GH32-13.</title>
        <authorList>
            <person name="Weon H.-Y."/>
            <person name="Heo J."/>
            <person name="Kwon S.-W."/>
        </authorList>
    </citation>
    <scope>NUCLEOTIDE SEQUENCE [LARGE SCALE GENOMIC DNA]</scope>
    <source>
        <strain evidence="2 3">5GH32-13</strain>
    </source>
</reference>
<organism evidence="2 3">
    <name type="scientific">Paraflavitalea soli</name>
    <dbReference type="NCBI Taxonomy" id="2315862"/>
    <lineage>
        <taxon>Bacteria</taxon>
        <taxon>Pseudomonadati</taxon>
        <taxon>Bacteroidota</taxon>
        <taxon>Chitinophagia</taxon>
        <taxon>Chitinophagales</taxon>
        <taxon>Chitinophagaceae</taxon>
        <taxon>Paraflavitalea</taxon>
    </lineage>
</organism>
<evidence type="ECO:0000313" key="3">
    <source>
        <dbReference type="Proteomes" id="UP000263900"/>
    </source>
</evidence>
<dbReference type="Gene3D" id="3.40.30.10">
    <property type="entry name" value="Glutaredoxin"/>
    <property type="match status" value="1"/>
</dbReference>
<dbReference type="InterPro" id="IPR013740">
    <property type="entry name" value="Redoxin"/>
</dbReference>
<dbReference type="SUPFAM" id="SSF52833">
    <property type="entry name" value="Thioredoxin-like"/>
    <property type="match status" value="1"/>
</dbReference>
<dbReference type="AlphaFoldDB" id="A0A3B7MMM2"/>
<dbReference type="KEGG" id="pseg:D3H65_02270"/>
<dbReference type="EMBL" id="CP032157">
    <property type="protein sequence ID" value="AXY72865.1"/>
    <property type="molecule type" value="Genomic_DNA"/>
</dbReference>
<dbReference type="PANTHER" id="PTHR42852:SF13">
    <property type="entry name" value="PROTEIN DIPZ"/>
    <property type="match status" value="1"/>
</dbReference>
<feature type="domain" description="Thioredoxin" evidence="1">
    <location>
        <begin position="269"/>
        <end position="408"/>
    </location>
</feature>
<dbReference type="Pfam" id="PF08534">
    <property type="entry name" value="Redoxin"/>
    <property type="match status" value="1"/>
</dbReference>
<dbReference type="Proteomes" id="UP000263900">
    <property type="component" value="Chromosome"/>
</dbReference>
<dbReference type="InterPro" id="IPR036249">
    <property type="entry name" value="Thioredoxin-like_sf"/>
</dbReference>
<proteinExistence type="predicted"/>
<dbReference type="PROSITE" id="PS51352">
    <property type="entry name" value="THIOREDOXIN_2"/>
    <property type="match status" value="1"/>
</dbReference>
<name>A0A3B7MMM2_9BACT</name>
<gene>
    <name evidence="2" type="ORF">D3H65_02270</name>
</gene>
<dbReference type="PANTHER" id="PTHR42852">
    <property type="entry name" value="THIOL:DISULFIDE INTERCHANGE PROTEIN DSBE"/>
    <property type="match status" value="1"/>
</dbReference>
<dbReference type="InterPro" id="IPR013766">
    <property type="entry name" value="Thioredoxin_domain"/>
</dbReference>
<sequence length="409" mass="46875">MPMFGATIFIMMHHCLLCLFVLFLTGIRVQSQPASSPANAVDVLSKTKEKLDRLSVVRYRQTRETKYYGDNYYSLFSAELFIQRIKNSPIGWRLQASEGNTLFIYDGQQTIRLKRDAMTIDSASAKNARQLEGNSYLSHSLINLGYFLPLVIGDDSTQKSISDTLIGGQSLYCVKMERPNRYYDGFYSMQPINLRNLRRPYYLLIDKKTYLPYQFITRYIRGNDDRDYITVTFDDLNMAPALPADSSWAYISYRDKYQPFKPKEKKPVIKTGVIIGDFTLPDYRPAAIDSASLHQYTGKVVLLDFWFKSCGPCMAAMPHYNTLQNKYGKDGFQLLTINVEDGEEDMKFFYNKYQPAYKMLFKGNVLFEKLGLSACPSSVLLDRSGKVTEVFAGFDEPVISRKIGELLAQ</sequence>
<keyword evidence="3" id="KW-1185">Reference proteome</keyword>
<evidence type="ECO:0000313" key="2">
    <source>
        <dbReference type="EMBL" id="AXY72865.1"/>
    </source>
</evidence>
<protein>
    <submittedName>
        <fullName evidence="2">TlpA family protein disulfide reductase</fullName>
    </submittedName>
</protein>
<dbReference type="InterPro" id="IPR050553">
    <property type="entry name" value="Thioredoxin_ResA/DsbE_sf"/>
</dbReference>
<dbReference type="GO" id="GO:0016491">
    <property type="term" value="F:oxidoreductase activity"/>
    <property type="evidence" value="ECO:0007669"/>
    <property type="project" value="InterPro"/>
</dbReference>
<evidence type="ECO:0000259" key="1">
    <source>
        <dbReference type="PROSITE" id="PS51352"/>
    </source>
</evidence>